<keyword evidence="2" id="KW-1185">Reference proteome</keyword>
<dbReference type="SMART" id="SM00671">
    <property type="entry name" value="SEL1"/>
    <property type="match status" value="4"/>
</dbReference>
<dbReference type="AlphaFoldDB" id="A0A1H9CTN0"/>
<name>A0A1H9CTN0_9HYPH</name>
<dbReference type="InterPro" id="IPR050767">
    <property type="entry name" value="Sel1_AlgK"/>
</dbReference>
<dbReference type="Gene3D" id="1.25.40.10">
    <property type="entry name" value="Tetratricopeptide repeat domain"/>
    <property type="match status" value="2"/>
</dbReference>
<gene>
    <name evidence="1" type="ORF">SAMN05216548_102247</name>
</gene>
<evidence type="ECO:0008006" key="3">
    <source>
        <dbReference type="Google" id="ProtNLM"/>
    </source>
</evidence>
<dbReference type="InterPro" id="IPR011990">
    <property type="entry name" value="TPR-like_helical_dom_sf"/>
</dbReference>
<sequence>MFLHVQILRLSACKESPVASSMLSVTENGRLAEYSADQLCGFRLLGVMKTQMLSRNSVNRTSDLGASSAVTRAGRGRSVVRCCKRAGRVLGMLFACATLVGVAHAFDPGSMSPSEAFRTGYAAYKKGDTSQAIDALNYAASKGHAGALWKLGQMYATGDGVTKDDSKALKMFSQVADDYADGNPHGPDAPFVADAFVALGTYYQRGIPGSVEADVDRARRYYLYAASYFGDSEAQYQLACMYLNGTGGDKSPRQAARWYKLAAEKGHAGAQAQLGMLLFQGVGVARNPIKGLMWLSIARLTGRGDPTIQSKHEEAFSAADETERRTALALAEDWMAHKDQNQSADAQ</sequence>
<dbReference type="PANTHER" id="PTHR11102">
    <property type="entry name" value="SEL-1-LIKE PROTEIN"/>
    <property type="match status" value="1"/>
</dbReference>
<dbReference type="EMBL" id="FOFG01000002">
    <property type="protein sequence ID" value="SEQ04491.1"/>
    <property type="molecule type" value="Genomic_DNA"/>
</dbReference>
<dbReference type="Pfam" id="PF08238">
    <property type="entry name" value="Sel1"/>
    <property type="match status" value="4"/>
</dbReference>
<dbReference type="Proteomes" id="UP000199647">
    <property type="component" value="Unassembled WGS sequence"/>
</dbReference>
<evidence type="ECO:0000313" key="2">
    <source>
        <dbReference type="Proteomes" id="UP000199647"/>
    </source>
</evidence>
<organism evidence="1 2">
    <name type="scientific">Faunimonas pinastri</name>
    <dbReference type="NCBI Taxonomy" id="1855383"/>
    <lineage>
        <taxon>Bacteria</taxon>
        <taxon>Pseudomonadati</taxon>
        <taxon>Pseudomonadota</taxon>
        <taxon>Alphaproteobacteria</taxon>
        <taxon>Hyphomicrobiales</taxon>
        <taxon>Afifellaceae</taxon>
        <taxon>Faunimonas</taxon>
    </lineage>
</organism>
<reference evidence="1 2" key="1">
    <citation type="submission" date="2016-10" db="EMBL/GenBank/DDBJ databases">
        <authorList>
            <person name="de Groot N.N."/>
        </authorList>
    </citation>
    <scope>NUCLEOTIDE SEQUENCE [LARGE SCALE GENOMIC DNA]</scope>
    <source>
        <strain evidence="1 2">A52C2</strain>
    </source>
</reference>
<dbReference type="STRING" id="1855383.SAMN05216548_102247"/>
<dbReference type="PANTHER" id="PTHR11102:SF160">
    <property type="entry name" value="ERAD-ASSOCIATED E3 UBIQUITIN-PROTEIN LIGASE COMPONENT HRD3"/>
    <property type="match status" value="1"/>
</dbReference>
<proteinExistence type="predicted"/>
<dbReference type="SUPFAM" id="SSF81901">
    <property type="entry name" value="HCP-like"/>
    <property type="match status" value="1"/>
</dbReference>
<protein>
    <recommendedName>
        <fullName evidence="3">Sel1 repeat family protein</fullName>
    </recommendedName>
</protein>
<accession>A0A1H9CTN0</accession>
<evidence type="ECO:0000313" key="1">
    <source>
        <dbReference type="EMBL" id="SEQ04491.1"/>
    </source>
</evidence>
<dbReference type="InterPro" id="IPR006597">
    <property type="entry name" value="Sel1-like"/>
</dbReference>